<dbReference type="PANTHER" id="PTHR11748:SF111">
    <property type="entry name" value="D-LACTATE DEHYDROGENASE, MITOCHONDRIAL-RELATED"/>
    <property type="match status" value="1"/>
</dbReference>
<dbReference type="Pfam" id="PF02913">
    <property type="entry name" value="FAD-oxidase_C"/>
    <property type="match status" value="1"/>
</dbReference>
<dbReference type="SUPFAM" id="SSF56176">
    <property type="entry name" value="FAD-binding/transporter-associated domain-like"/>
    <property type="match status" value="1"/>
</dbReference>
<evidence type="ECO:0000256" key="1">
    <source>
        <dbReference type="ARBA" id="ARBA00001974"/>
    </source>
</evidence>
<keyword evidence="4" id="KW-0274">FAD</keyword>
<evidence type="ECO:0000256" key="3">
    <source>
        <dbReference type="ARBA" id="ARBA00022630"/>
    </source>
</evidence>
<dbReference type="InterPro" id="IPR016166">
    <property type="entry name" value="FAD-bd_PCMH"/>
</dbReference>
<dbReference type="InterPro" id="IPR016169">
    <property type="entry name" value="FAD-bd_PCMH_sub2"/>
</dbReference>
<dbReference type="GO" id="GO:0008720">
    <property type="term" value="F:D-lactate dehydrogenase (NAD+) activity"/>
    <property type="evidence" value="ECO:0007669"/>
    <property type="project" value="TreeGrafter"/>
</dbReference>
<keyword evidence="6" id="KW-0560">Oxidoreductase</keyword>
<reference evidence="9 10" key="1">
    <citation type="journal article" date="2015" name="Nature">
        <title>rRNA introns, odd ribosomes, and small enigmatic genomes across a large radiation of phyla.</title>
        <authorList>
            <person name="Brown C.T."/>
            <person name="Hug L.A."/>
            <person name="Thomas B.C."/>
            <person name="Sharon I."/>
            <person name="Castelle C.J."/>
            <person name="Singh A."/>
            <person name="Wilkins M.J."/>
            <person name="Williams K.H."/>
            <person name="Banfield J.F."/>
        </authorList>
    </citation>
    <scope>NUCLEOTIDE SEQUENCE [LARGE SCALE GENOMIC DNA]</scope>
</reference>
<dbReference type="Gene3D" id="3.30.465.10">
    <property type="match status" value="1"/>
</dbReference>
<name>A0A0G1XX10_9BACT</name>
<dbReference type="GO" id="GO:0071949">
    <property type="term" value="F:FAD binding"/>
    <property type="evidence" value="ECO:0007669"/>
    <property type="project" value="InterPro"/>
</dbReference>
<gene>
    <name evidence="9" type="ORF">UY83_C0004G0017</name>
</gene>
<dbReference type="GO" id="GO:0004458">
    <property type="term" value="F:D-lactate dehydrogenase (cytochrome) activity"/>
    <property type="evidence" value="ECO:0007669"/>
    <property type="project" value="UniProtKB-EC"/>
</dbReference>
<dbReference type="Gene3D" id="3.30.70.2740">
    <property type="match status" value="1"/>
</dbReference>
<comment type="similarity">
    <text evidence="2">Belongs to the FAD-binding oxidoreductase/transferase type 4 family.</text>
</comment>
<dbReference type="Proteomes" id="UP000034740">
    <property type="component" value="Unassembled WGS sequence"/>
</dbReference>
<dbReference type="EC" id="1.1.2.4" evidence="7"/>
<evidence type="ECO:0000256" key="4">
    <source>
        <dbReference type="ARBA" id="ARBA00022827"/>
    </source>
</evidence>
<evidence type="ECO:0000256" key="6">
    <source>
        <dbReference type="ARBA" id="ARBA00023002"/>
    </source>
</evidence>
<dbReference type="InterPro" id="IPR016171">
    <property type="entry name" value="Vanillyl_alc_oxidase_C-sub2"/>
</dbReference>
<dbReference type="EMBL" id="LCRO01000004">
    <property type="protein sequence ID" value="KKW35693.1"/>
    <property type="molecule type" value="Genomic_DNA"/>
</dbReference>
<sequence length="556" mass="62050">MGMSLADELRSVVGIEADDAPAVLEKYSRDASLFAVRPQVVAYPKDADDICRLVKFVAQKKKENPKLKISITARAAGTDMSGGPLGDSIILDTSRYLNKLLRLGEDFAEVESGMYFRDFDKETKTIGLELPSYTASRELCSVGGMASNDSGGEKNLKYGKTARYVEELEIVLADGQKHVLKNLEGDTLRQKLAEQSFEGGLYRNIAKLVSSHQTVIGAHKPLVKKNSSGYALWDIGDGASSLNLARLVVGSQGTLGIITKIKFRLVRPKPYAAMVVMFVNRLSQLGELVPEVLQYSPDSFESYDDHTFKIAIKFFPELAGQMKSGLFSLGFKFLPEFWMLLTGGVPKLVLLAEFRADKQEEALARAQKLAADIAGDRDHASVHIAKSERQARKYWAVRRESFNLLRRKVRGLRTAPFFDDFVVSPAVLPEFLPKLEHILADYPELIYTVAGHVGDGNFHIIPLIDPKRENTAKIIDELSHKVYDLVLEYNGSITGEHNDGLVRTPYVEKMFGREMYALFYCVKQYFDPLQIFNPGKKVGSTFSDTLPYLDLVIPKK</sequence>
<dbReference type="Pfam" id="PF01565">
    <property type="entry name" value="FAD_binding_4"/>
    <property type="match status" value="1"/>
</dbReference>
<evidence type="ECO:0000256" key="7">
    <source>
        <dbReference type="ARBA" id="ARBA00038897"/>
    </source>
</evidence>
<comment type="cofactor">
    <cofactor evidence="1">
        <name>FAD</name>
        <dbReference type="ChEBI" id="CHEBI:57692"/>
    </cofactor>
</comment>
<evidence type="ECO:0000313" key="10">
    <source>
        <dbReference type="Proteomes" id="UP000034740"/>
    </source>
</evidence>
<keyword evidence="5" id="KW-0809">Transit peptide</keyword>
<feature type="domain" description="FAD-binding PCMH-type" evidence="8">
    <location>
        <begin position="34"/>
        <end position="268"/>
    </location>
</feature>
<dbReference type="SUPFAM" id="SSF55103">
    <property type="entry name" value="FAD-linked oxidases, C-terminal domain"/>
    <property type="match status" value="1"/>
</dbReference>
<dbReference type="InterPro" id="IPR036318">
    <property type="entry name" value="FAD-bd_PCMH-like_sf"/>
</dbReference>
<keyword evidence="3" id="KW-0285">Flavoprotein</keyword>
<comment type="caution">
    <text evidence="9">The sequence shown here is derived from an EMBL/GenBank/DDBJ whole genome shotgun (WGS) entry which is preliminary data.</text>
</comment>
<dbReference type="InterPro" id="IPR006094">
    <property type="entry name" value="Oxid_FAD_bind_N"/>
</dbReference>
<organism evidence="9 10">
    <name type="scientific">Candidatus Adlerbacteria bacterium GW2011_GWA1_54_10</name>
    <dbReference type="NCBI Taxonomy" id="1618605"/>
    <lineage>
        <taxon>Bacteria</taxon>
        <taxon>Candidatus Adleribacteriota</taxon>
    </lineage>
</organism>
<protein>
    <recommendedName>
        <fullName evidence="7">D-lactate dehydrogenase (cytochrome)</fullName>
        <ecNumber evidence="7">1.1.2.4</ecNumber>
    </recommendedName>
</protein>
<dbReference type="InterPro" id="IPR004113">
    <property type="entry name" value="FAD-bd_oxidored_4_C"/>
</dbReference>
<evidence type="ECO:0000256" key="5">
    <source>
        <dbReference type="ARBA" id="ARBA00022946"/>
    </source>
</evidence>
<evidence type="ECO:0000313" key="9">
    <source>
        <dbReference type="EMBL" id="KKW35693.1"/>
    </source>
</evidence>
<dbReference type="PROSITE" id="PS51387">
    <property type="entry name" value="FAD_PCMH"/>
    <property type="match status" value="1"/>
</dbReference>
<dbReference type="Gene3D" id="1.10.45.10">
    <property type="entry name" value="Vanillyl-alcohol Oxidase, Chain A, domain 4"/>
    <property type="match status" value="1"/>
</dbReference>
<evidence type="ECO:0000256" key="2">
    <source>
        <dbReference type="ARBA" id="ARBA00008000"/>
    </source>
</evidence>
<dbReference type="PANTHER" id="PTHR11748">
    <property type="entry name" value="D-LACTATE DEHYDROGENASE"/>
    <property type="match status" value="1"/>
</dbReference>
<evidence type="ECO:0000259" key="8">
    <source>
        <dbReference type="PROSITE" id="PS51387"/>
    </source>
</evidence>
<dbReference type="AlphaFoldDB" id="A0A0G1XX10"/>
<accession>A0A0G1XX10</accession>
<dbReference type="GO" id="GO:1903457">
    <property type="term" value="P:lactate catabolic process"/>
    <property type="evidence" value="ECO:0007669"/>
    <property type="project" value="TreeGrafter"/>
</dbReference>
<proteinExistence type="inferred from homology"/>
<dbReference type="InterPro" id="IPR016164">
    <property type="entry name" value="FAD-linked_Oxase-like_C"/>
</dbReference>